<feature type="compositionally biased region" description="Polar residues" evidence="1">
    <location>
        <begin position="930"/>
        <end position="941"/>
    </location>
</feature>
<dbReference type="RefSeq" id="XP_066829992.1">
    <property type="nucleotide sequence ID" value="XM_066973122.1"/>
</dbReference>
<sequence>MKSYDERTNYTDHFLKLGQGRVISREDRKFWSLFWESPTSSQEINELLSLDVLRKVRNHNTVNYIIFIRVVCAELSRLAQSEHWKDKYDVRILNCIRLLTKALPVLFETGNYQSCLEYLTFWEKDVSAPELSTLIGHGQGHGHEPGRFEQSYSQASLAVTLMQILVDLLFTKGFTVAASQKPGGVSLSVWEPGIGYTASKFTPPTPSLDSNRAEVLKMVIVLCSASLYLPPAEVVSSGNKFLTILVSLTPKVKLLTLVSSLTNLACRSSKGTQEAALFADNIHITEIRHLLVTHAFQLLTLMIAFPVTAQVYFIPDLKPHNLARIYVGRIHKESELLFLATSLVAILRFPTTEAEYGGFSLQKAGKASLWALETTTLMWELTQCNKHFKELIKHKFMAELSVILMYYTFAFRDQASHRNLVRICSYFLLYLTSDLEFMEALLLPMNLTLYESLPSLYKLSITPLTTRDFLVSQICTMLLSYVQPQSYSFRSLPSLLLSTLVETLYNLITPISSQPLKMHNDPSRRLNNPNPNGGISYQASSLVTQVIGHFSKKSFLLEKPYHLNLLALVIRSVCTAAVKYPQSSRMLLFCMLKNEKTYDELWNTVFSFQEVYVKGDAIAKIVEDEEEEEEEEEEANKKGAGAMALNGAAEKDEGEGFEDLILSSNSQVAPRRVPRNNVVEYEDHESKSLTFDIESSLRPSPPAGMTDKAREKTRKDSPIGKVWPGKDSLATILVIIIPHLKVVLNEHWSKDRRFNVDTFDLVRKIEASDFNKMIEEHRNQINYGMLADTPLEQLKFSWSHLSLGWYISLLFGGIYNAENNVKTYVGTNNRLVKNFTKSIASVSKLTSSWTSFLKSETVADNTQSLWVENALTSVNVWEGTEIKLFKLENNAGDGFFSSFNKTLSGQAVPSTPGSLNDMTKRFGELRMSGRSNISPAGSGLSTPVEEQESYFGSRTMRNSVSSLHSLNTLNRIRSNTPRNSISQ</sequence>
<feature type="compositionally biased region" description="Basic and acidic residues" evidence="1">
    <location>
        <begin position="707"/>
        <end position="718"/>
    </location>
</feature>
<proteinExistence type="predicted"/>
<feature type="region of interest" description="Disordered" evidence="1">
    <location>
        <begin position="694"/>
        <end position="720"/>
    </location>
</feature>
<feature type="region of interest" description="Disordered" evidence="1">
    <location>
        <begin position="930"/>
        <end position="953"/>
    </location>
</feature>
<keyword evidence="3" id="KW-1185">Reference proteome</keyword>
<accession>A0ABP0ZL12</accession>
<evidence type="ECO:0000256" key="1">
    <source>
        <dbReference type="SAM" id="MobiDB-lite"/>
    </source>
</evidence>
<evidence type="ECO:0008006" key="4">
    <source>
        <dbReference type="Google" id="ProtNLM"/>
    </source>
</evidence>
<gene>
    <name evidence="2" type="ORF">LODBEIA_P30540</name>
</gene>
<dbReference type="Pfam" id="PF12722">
    <property type="entry name" value="Hid1"/>
    <property type="match status" value="1"/>
</dbReference>
<dbReference type="PANTHER" id="PTHR21575:SF12">
    <property type="entry name" value="PROTEIN HID1"/>
    <property type="match status" value="1"/>
</dbReference>
<dbReference type="Proteomes" id="UP001497383">
    <property type="component" value="Chromosome 3"/>
</dbReference>
<dbReference type="PANTHER" id="PTHR21575">
    <property type="entry name" value="PROTEIN HID1"/>
    <property type="match status" value="1"/>
</dbReference>
<protein>
    <recommendedName>
        <fullName evidence="4">Protein HID1</fullName>
    </recommendedName>
</protein>
<dbReference type="InterPro" id="IPR026705">
    <property type="entry name" value="Hid-1/Ecm30"/>
</dbReference>
<dbReference type="EMBL" id="OZ022407">
    <property type="protein sequence ID" value="CAK9438830.1"/>
    <property type="molecule type" value="Genomic_DNA"/>
</dbReference>
<evidence type="ECO:0000313" key="2">
    <source>
        <dbReference type="EMBL" id="CAK9438830.1"/>
    </source>
</evidence>
<organism evidence="2 3">
    <name type="scientific">Lodderomyces beijingensis</name>
    <dbReference type="NCBI Taxonomy" id="1775926"/>
    <lineage>
        <taxon>Eukaryota</taxon>
        <taxon>Fungi</taxon>
        <taxon>Dikarya</taxon>
        <taxon>Ascomycota</taxon>
        <taxon>Saccharomycotina</taxon>
        <taxon>Pichiomycetes</taxon>
        <taxon>Debaryomycetaceae</taxon>
        <taxon>Candida/Lodderomyces clade</taxon>
        <taxon>Lodderomyces</taxon>
    </lineage>
</organism>
<evidence type="ECO:0000313" key="3">
    <source>
        <dbReference type="Proteomes" id="UP001497383"/>
    </source>
</evidence>
<reference evidence="2 3" key="1">
    <citation type="submission" date="2024-03" db="EMBL/GenBank/DDBJ databases">
        <authorList>
            <person name="Brejova B."/>
        </authorList>
    </citation>
    <scope>NUCLEOTIDE SEQUENCE [LARGE SCALE GENOMIC DNA]</scope>
    <source>
        <strain evidence="2 3">CBS 14171</strain>
    </source>
</reference>
<dbReference type="GeneID" id="92208250"/>
<name>A0ABP0ZL12_9ASCO</name>